<accession>A0A2X2CZG8</accession>
<name>A0A2X2CZG8_PSELU</name>
<gene>
    <name evidence="1" type="ORF">NCTC11842_01775</name>
</gene>
<evidence type="ECO:0000313" key="2">
    <source>
        <dbReference type="Proteomes" id="UP000250443"/>
    </source>
</evidence>
<reference evidence="1 2" key="1">
    <citation type="submission" date="2018-06" db="EMBL/GenBank/DDBJ databases">
        <authorList>
            <consortium name="Pathogen Informatics"/>
            <person name="Doyle S."/>
        </authorList>
    </citation>
    <scope>NUCLEOTIDE SEQUENCE [LARGE SCALE GENOMIC DNA]</scope>
    <source>
        <strain evidence="1 2">NCTC11842</strain>
    </source>
</reference>
<dbReference type="AlphaFoldDB" id="A0A2X2CZG8"/>
<proteinExistence type="predicted"/>
<organism evidence="1 2">
    <name type="scientific">Pseudomonas luteola</name>
    <dbReference type="NCBI Taxonomy" id="47886"/>
    <lineage>
        <taxon>Bacteria</taxon>
        <taxon>Pseudomonadati</taxon>
        <taxon>Pseudomonadota</taxon>
        <taxon>Gammaproteobacteria</taxon>
        <taxon>Pseudomonadales</taxon>
        <taxon>Pseudomonadaceae</taxon>
        <taxon>Pseudomonas</taxon>
    </lineage>
</organism>
<evidence type="ECO:0000313" key="1">
    <source>
        <dbReference type="EMBL" id="SPZ05355.1"/>
    </source>
</evidence>
<dbReference type="EMBL" id="UAUF01000010">
    <property type="protein sequence ID" value="SPZ05355.1"/>
    <property type="molecule type" value="Genomic_DNA"/>
</dbReference>
<protein>
    <submittedName>
        <fullName evidence="1">Uncharacterized protein</fullName>
    </submittedName>
</protein>
<dbReference type="RefSeq" id="WP_112297751.1">
    <property type="nucleotide sequence ID" value="NZ_UAUF01000010.1"/>
</dbReference>
<dbReference type="Proteomes" id="UP000250443">
    <property type="component" value="Unassembled WGS sequence"/>
</dbReference>
<sequence length="148" mass="17010">MDFNWTIRHFSTNPEVDPSYERTMKAAHTLASLLLAQAKGSYVDLGDNEILFIGPYKDQLELYISHDFANDIEPEECQAFVLNEAEYLQVLENEELTARIEKWLASPVFLLASPKDLPERIAMHTEAMMTSHEEFIASYFSNDWPSFG</sequence>